<sequence length="111" mass="12376">MCCSCKSDAMIVMRNGIYHIIFFNLISTVGGVIGMSHRSLFRWACADQPPSLHRLYFCVEKSGRLQPLFGPPPATISHRDSSVQALNGRKLRSAQIPNTVWALVDLDSPHH</sequence>
<dbReference type="Proteomes" id="UP000030645">
    <property type="component" value="Unassembled WGS sequence"/>
</dbReference>
<feature type="transmembrane region" description="Helical" evidence="1">
    <location>
        <begin position="16"/>
        <end position="34"/>
    </location>
</feature>
<protein>
    <submittedName>
        <fullName evidence="2">Uncharacterized protein</fullName>
    </submittedName>
</protein>
<accession>W9SB46</accession>
<reference evidence="3" key="1">
    <citation type="submission" date="2013-01" db="EMBL/GenBank/DDBJ databases">
        <title>Draft Genome Sequence of a Mulberry Tree, Morus notabilis C.K. Schneid.</title>
        <authorList>
            <person name="He N."/>
            <person name="Zhao S."/>
        </authorList>
    </citation>
    <scope>NUCLEOTIDE SEQUENCE</scope>
</reference>
<keyword evidence="1" id="KW-0472">Membrane</keyword>
<keyword evidence="1" id="KW-0812">Transmembrane</keyword>
<gene>
    <name evidence="2" type="ORF">L484_010083</name>
</gene>
<proteinExistence type="predicted"/>
<name>W9SB46_9ROSA</name>
<dbReference type="EMBL" id="KE346348">
    <property type="protein sequence ID" value="EXC34213.1"/>
    <property type="molecule type" value="Genomic_DNA"/>
</dbReference>
<dbReference type="AlphaFoldDB" id="W9SB46"/>
<keyword evidence="1" id="KW-1133">Transmembrane helix</keyword>
<keyword evidence="3" id="KW-1185">Reference proteome</keyword>
<evidence type="ECO:0000313" key="2">
    <source>
        <dbReference type="EMBL" id="EXC34213.1"/>
    </source>
</evidence>
<evidence type="ECO:0000256" key="1">
    <source>
        <dbReference type="SAM" id="Phobius"/>
    </source>
</evidence>
<organism evidence="2 3">
    <name type="scientific">Morus notabilis</name>
    <dbReference type="NCBI Taxonomy" id="981085"/>
    <lineage>
        <taxon>Eukaryota</taxon>
        <taxon>Viridiplantae</taxon>
        <taxon>Streptophyta</taxon>
        <taxon>Embryophyta</taxon>
        <taxon>Tracheophyta</taxon>
        <taxon>Spermatophyta</taxon>
        <taxon>Magnoliopsida</taxon>
        <taxon>eudicotyledons</taxon>
        <taxon>Gunneridae</taxon>
        <taxon>Pentapetalae</taxon>
        <taxon>rosids</taxon>
        <taxon>fabids</taxon>
        <taxon>Rosales</taxon>
        <taxon>Moraceae</taxon>
        <taxon>Moreae</taxon>
        <taxon>Morus</taxon>
    </lineage>
</organism>
<evidence type="ECO:0000313" key="3">
    <source>
        <dbReference type="Proteomes" id="UP000030645"/>
    </source>
</evidence>